<proteinExistence type="predicted"/>
<reference evidence="5 6" key="1">
    <citation type="submission" date="2024-02" db="EMBL/GenBank/DDBJ databases">
        <title>Janibacter sp. nov., isolated from gut of marine sandworm.</title>
        <authorList>
            <person name="Kim B."/>
            <person name="Jun M.O."/>
            <person name="Shin N.-R."/>
        </authorList>
    </citation>
    <scope>NUCLEOTIDE SEQUENCE [LARGE SCALE GENOMIC DNA]</scope>
    <source>
        <strain evidence="5 6">A1S7</strain>
    </source>
</reference>
<gene>
    <name evidence="5" type="ORF">V1351_03275</name>
</gene>
<evidence type="ECO:0000256" key="2">
    <source>
        <dbReference type="ARBA" id="ARBA00023125"/>
    </source>
</evidence>
<dbReference type="SUPFAM" id="SSF46785">
    <property type="entry name" value="Winged helix' DNA-binding domain"/>
    <property type="match status" value="1"/>
</dbReference>
<dbReference type="Pfam" id="PF01022">
    <property type="entry name" value="HTH_5"/>
    <property type="match status" value="1"/>
</dbReference>
<evidence type="ECO:0000256" key="1">
    <source>
        <dbReference type="ARBA" id="ARBA00023015"/>
    </source>
</evidence>
<dbReference type="PRINTS" id="PR00778">
    <property type="entry name" value="HTHARSR"/>
</dbReference>
<dbReference type="InterPro" id="IPR001845">
    <property type="entry name" value="HTH_ArsR_DNA-bd_dom"/>
</dbReference>
<dbReference type="Gene3D" id="1.10.10.10">
    <property type="entry name" value="Winged helix-like DNA-binding domain superfamily/Winged helix DNA-binding domain"/>
    <property type="match status" value="1"/>
</dbReference>
<keyword evidence="2" id="KW-0238">DNA-binding</keyword>
<accession>A0ABZ2MJA4</accession>
<dbReference type="InterPro" id="IPR051081">
    <property type="entry name" value="HTH_MetalResp_TranReg"/>
</dbReference>
<evidence type="ECO:0000259" key="4">
    <source>
        <dbReference type="PROSITE" id="PS50987"/>
    </source>
</evidence>
<dbReference type="PANTHER" id="PTHR33154:SF33">
    <property type="entry name" value="TRANSCRIPTIONAL REPRESSOR SDPR"/>
    <property type="match status" value="1"/>
</dbReference>
<dbReference type="SMART" id="SM00418">
    <property type="entry name" value="HTH_ARSR"/>
    <property type="match status" value="1"/>
</dbReference>
<feature type="domain" description="HTH arsR-type" evidence="4">
    <location>
        <begin position="1"/>
        <end position="91"/>
    </location>
</feature>
<dbReference type="InterPro" id="IPR011991">
    <property type="entry name" value="ArsR-like_HTH"/>
</dbReference>
<dbReference type="EMBL" id="CP144913">
    <property type="protein sequence ID" value="WXB77097.1"/>
    <property type="molecule type" value="Genomic_DNA"/>
</dbReference>
<name>A0ABZ2MJA4_9MICO</name>
<dbReference type="InterPro" id="IPR036388">
    <property type="entry name" value="WH-like_DNA-bd_sf"/>
</dbReference>
<protein>
    <submittedName>
        <fullName evidence="5">Metalloregulator ArsR/SmtB family transcription factor</fullName>
    </submittedName>
</protein>
<evidence type="ECO:0000313" key="5">
    <source>
        <dbReference type="EMBL" id="WXB77097.1"/>
    </source>
</evidence>
<dbReference type="PROSITE" id="PS50987">
    <property type="entry name" value="HTH_ARSR_2"/>
    <property type="match status" value="1"/>
</dbReference>
<dbReference type="RefSeq" id="WP_338750668.1">
    <property type="nucleotide sequence ID" value="NZ_CP144913.1"/>
</dbReference>
<organism evidence="5 6">
    <name type="scientific">Janibacter alittae</name>
    <dbReference type="NCBI Taxonomy" id="3115209"/>
    <lineage>
        <taxon>Bacteria</taxon>
        <taxon>Bacillati</taxon>
        <taxon>Actinomycetota</taxon>
        <taxon>Actinomycetes</taxon>
        <taxon>Micrococcales</taxon>
        <taxon>Intrasporangiaceae</taxon>
        <taxon>Janibacter</taxon>
    </lineage>
</organism>
<dbReference type="CDD" id="cd00090">
    <property type="entry name" value="HTH_ARSR"/>
    <property type="match status" value="1"/>
</dbReference>
<dbReference type="NCBIfam" id="NF033788">
    <property type="entry name" value="HTH_metalloreg"/>
    <property type="match status" value="1"/>
</dbReference>
<dbReference type="Proteomes" id="UP001382727">
    <property type="component" value="Chromosome"/>
</dbReference>
<dbReference type="PANTHER" id="PTHR33154">
    <property type="entry name" value="TRANSCRIPTIONAL REGULATOR, ARSR FAMILY"/>
    <property type="match status" value="1"/>
</dbReference>
<keyword evidence="1" id="KW-0805">Transcription regulation</keyword>
<dbReference type="InterPro" id="IPR036390">
    <property type="entry name" value="WH_DNA-bd_sf"/>
</dbReference>
<sequence length="113" mass="12663">MTVATIEVLRAIAEPSRHAIVELLREGARPVGEIATALDIRQPHASRHLRILAEAGVVSARSAAQSRIYRLEPAAFDSLEQWLGTFAEIWTDRADRLETYLEQVAEEDEEQGR</sequence>
<keyword evidence="3" id="KW-0804">Transcription</keyword>
<evidence type="ECO:0000313" key="6">
    <source>
        <dbReference type="Proteomes" id="UP001382727"/>
    </source>
</evidence>
<evidence type="ECO:0000256" key="3">
    <source>
        <dbReference type="ARBA" id="ARBA00023163"/>
    </source>
</evidence>
<keyword evidence="6" id="KW-1185">Reference proteome</keyword>